<organism evidence="7 8">
    <name type="scientific">Physocladia obscura</name>
    <dbReference type="NCBI Taxonomy" id="109957"/>
    <lineage>
        <taxon>Eukaryota</taxon>
        <taxon>Fungi</taxon>
        <taxon>Fungi incertae sedis</taxon>
        <taxon>Chytridiomycota</taxon>
        <taxon>Chytridiomycota incertae sedis</taxon>
        <taxon>Chytridiomycetes</taxon>
        <taxon>Chytridiales</taxon>
        <taxon>Chytriomycetaceae</taxon>
        <taxon>Physocladia</taxon>
    </lineage>
</organism>
<dbReference type="Gene3D" id="2.130.10.10">
    <property type="entry name" value="YVTN repeat-like/Quinoprotein amine dehydrogenase"/>
    <property type="match status" value="3"/>
</dbReference>
<dbReference type="SUPFAM" id="SSF82171">
    <property type="entry name" value="DPP6 N-terminal domain-like"/>
    <property type="match status" value="1"/>
</dbReference>
<dbReference type="PROSITE" id="PS50082">
    <property type="entry name" value="WD_REPEATS_2"/>
    <property type="match status" value="1"/>
</dbReference>
<evidence type="ECO:0000313" key="8">
    <source>
        <dbReference type="Proteomes" id="UP001211907"/>
    </source>
</evidence>
<dbReference type="InterPro" id="IPR052752">
    <property type="entry name" value="NACHT-WD_repeat"/>
</dbReference>
<evidence type="ECO:0000256" key="4">
    <source>
        <dbReference type="SAM" id="MobiDB-lite"/>
    </source>
</evidence>
<comment type="caution">
    <text evidence="7">The sequence shown here is derived from an EMBL/GenBank/DDBJ whole genome shotgun (WGS) entry which is preliminary data.</text>
</comment>
<evidence type="ECO:0000313" key="7">
    <source>
        <dbReference type="EMBL" id="KAJ3137431.1"/>
    </source>
</evidence>
<dbReference type="SUPFAM" id="SSF52540">
    <property type="entry name" value="P-loop containing nucleoside triphosphate hydrolases"/>
    <property type="match status" value="1"/>
</dbReference>
<dbReference type="PROSITE" id="PS00678">
    <property type="entry name" value="WD_REPEATS_1"/>
    <property type="match status" value="1"/>
</dbReference>
<protein>
    <recommendedName>
        <fullName evidence="9">AAA+ ATPase domain-containing protein</fullName>
    </recommendedName>
</protein>
<keyword evidence="8" id="KW-1185">Reference proteome</keyword>
<dbReference type="InterPro" id="IPR027417">
    <property type="entry name" value="P-loop_NTPase"/>
</dbReference>
<dbReference type="SUPFAM" id="SSF50978">
    <property type="entry name" value="WD40 repeat-like"/>
    <property type="match status" value="1"/>
</dbReference>
<dbReference type="InterPro" id="IPR001680">
    <property type="entry name" value="WD40_rpt"/>
</dbReference>
<dbReference type="Pfam" id="PF25469">
    <property type="entry name" value="WHD_NWD1"/>
    <property type="match status" value="1"/>
</dbReference>
<feature type="compositionally biased region" description="Acidic residues" evidence="4">
    <location>
        <begin position="2304"/>
        <end position="2324"/>
    </location>
</feature>
<name>A0AAD5T8R0_9FUNG</name>
<keyword evidence="2" id="KW-0677">Repeat</keyword>
<evidence type="ECO:0008006" key="9">
    <source>
        <dbReference type="Google" id="ProtNLM"/>
    </source>
</evidence>
<evidence type="ECO:0000256" key="1">
    <source>
        <dbReference type="ARBA" id="ARBA00022574"/>
    </source>
</evidence>
<dbReference type="SMART" id="SM00320">
    <property type="entry name" value="WD40"/>
    <property type="match status" value="6"/>
</dbReference>
<gene>
    <name evidence="7" type="ORF">HK100_000644</name>
</gene>
<dbReference type="Gene3D" id="3.40.50.300">
    <property type="entry name" value="P-loop containing nucleotide triphosphate hydrolases"/>
    <property type="match status" value="1"/>
</dbReference>
<dbReference type="InterPro" id="IPR019775">
    <property type="entry name" value="WD40_repeat_CS"/>
</dbReference>
<feature type="region of interest" description="Disordered" evidence="4">
    <location>
        <begin position="2301"/>
        <end position="2324"/>
    </location>
</feature>
<sequence>MGNTNSLNGADDDAAGDSATVSGAKRAQLSDQQQQRLTSTTDVFATLLSQAVRAQQQQQHQHNLTNSMRNNHVSVSGGGSGSPGAKAKGEELDHVLAGSLFSDVWALNNASSVRVFVAAGRDFVHERDALVASVWPQLARFCSFLNLDFAVVDLDWNVSDDGVHNNMQTQRFMAKLQEGLSDSTISIFIGLLGDKYGSPALPTIISPTDYEAIRSHLLSIPEHVHLVPQLLDLWYTQDNNHRLPPSPPSSPTSPKVPSLHETSFISNDQAIPGFYKLNPVQSIFPAFSSTSADSEVREHAAEIWDGVCEDLARVLTIGAVGAFGTDGAALKGFGRALVDLGVGYAFGRKRDGVFCFQRTFLDLKRNANENAILASKYIDMDPQTGVINKDRTSEITRLRSKHRATRFYAIPWRTDLGGFNPELEKLHATYLTSFCEDVGRLIGESILKQYAVRPGAGVIGEEVVRHAVGVLRNVDGFVGRRQVLESIETGFLGDLSKKALIIYGPSGIGKTALMSKVAERIYNTYPQAVLVTRLVGTSCESMDSIALLRSMCSQIVGAYGHAELKDKVDFEASISAEIAEATGELTLEEKLGNLDNWPPITYEGLKAGFEVALKLADDNRPLFVVLDALDELSIEDDARTLEWLPKIIPPYVKIIISTAPTSLKHSTFSIINTLYPTWNVAEHMYLELPVFSYSEVDEMIQTLMQRDNCQLQEEQRTALISKCSALKMPLYIRTAWTLHAKKWTSSTSMHVIEDAIKAETVPGLIEEFFDELEAKLGRYFVSKSLAYLTAARQGLSRYEFEDLLSLDETVMNEVFKFNQMPVRRIPPIYVERLLEELGDSIVQKHVYGVRAIFWGHHQILKVAEDRYLEQGQAGKIHGAFSNYWEAKYANKEKQYHEVTGLSKTENRYVINQSLLISGKPNIRRVSAIVWHQLAIGSSGFRRAAKTLQDISHLSTAVHGGLLWDVLACYRYAMSLENGDPIIVDQLNDYYPHAEVLLYDPNRLVPVAVNLYEGSVVADEARKWILLNSPGLSWIEWTNRPTARGEPIVTLRGTDGGVANDVITVTGRDTYDERLVLTGVRTFDNEPTLFLYDIEQTDAASGFGGGKAKLLAKYNFMPNKVYGEIIEQGVPLVCSFSRKGDKIAVGGRSVVLLDGMDLTIKKVGRDPTLPEGDLITIIAWTAKDGCVITASDGSMPGRISLWNANSLTLLKVLETKNNPRQPIMAAYSSFSFWDEVKEAFVIMDIDELASDPDSTDNLQYIHNKPHCDPAPDANSRFAISFAGNYAIIAEESGHGYLLIDMNAKRPVARLEVEVDRVRYITLSHDGKRVAVVPVDDKVIFIHGITQDSKPQNVSANKRDGGVALYSYQHLGTILGVDPAYSDGSPISCQFSRSGKTVMTDGEYGSVRVWNVNELGDHSAVRYASTLAVAYQTVIPIRNNTNGYMGWAVNEGNSYVSFTDKRARNTLQTNDVATNKRFRRNGFSKKDIVTGIASHPAKPIVASVTNNGNLTLLYAEQAFHEKGWTGAIKSVLTKKVDVGYSVSLNVMKEGLISPSCVTFLDSASFAANGGASGDILSFAVGFEDGTVSIWDWNSAESMAQLLPTVTLNLQVGRVSSLTPTNIPTSRRLAVTVDDGTLLLWEGLSSSTFEDSIQVLVQPGEVNDSYISMRPATKLHNRRSVTSILSITGLLERNTDRAIAIAFSNTQEQLLATGETDGMITIWNTEAKVKRSLLIHTTDIVPAPVTAIAWAADDAALVSLTEDKRVAIHNTVTGNIVWIHDLWMIPGRVNNASFSVGARELAILDHDGTITCIQIHGEWPTSLNADVFSALKGKASDNDYHPTVKHRSAFPSAPDPEFAEFSAWNSSVTDRLMEARTIKNSRSAYHWEYSTGSNTHGHVALIRLNDGLPRGCYEVVCNVEVPADATEETLIPLKFVCWTAGDLDVVDPELDVIHGFSRLLPVQEQIQLAGSGTVCLRLGFVKSSCRLETCCIDLTRIAGEGEPIACGDVHFVPVDPKLYRPDYECPAELADAFDHLSVDFDEFEYSQGRRGSLHNHPANGVHPAVDDEFPDLLVHNPHELFIKGIRSNDNDESAAGDIMWDAGDDNTASALNGEDESYDRFDSVDIVTSFEKFGSAKTSKKKQRKSVRMSVMEGLAGVRNGMSGVVGGILSSAASALPASVSVVVTPQQVRAKKAPEDIEQEMEEARQRGREQARKFEEADEYRAAQAAKQREWMARQLEFEQDARRKDALMRMQREARGGAAWYVDQPVDSDEEEDPELVGVDEEVKREARRLMHEMLQKEMEMELREEDEDNFVEEDQDEEDGDH</sequence>
<dbReference type="PANTHER" id="PTHR19871">
    <property type="entry name" value="BETA TRANSDUCIN-RELATED PROTEIN"/>
    <property type="match status" value="1"/>
</dbReference>
<evidence type="ECO:0000256" key="2">
    <source>
        <dbReference type="ARBA" id="ARBA00022737"/>
    </source>
</evidence>
<feature type="region of interest" description="Disordered" evidence="4">
    <location>
        <begin position="55"/>
        <end position="88"/>
    </location>
</feature>
<dbReference type="InterPro" id="IPR036322">
    <property type="entry name" value="WD40_repeat_dom_sf"/>
</dbReference>
<dbReference type="PANTHER" id="PTHR19871:SF14">
    <property type="entry name" value="DUF4062 DOMAIN-CONTAINING PROTEIN"/>
    <property type="match status" value="1"/>
</dbReference>
<dbReference type="InterPro" id="IPR057588">
    <property type="entry name" value="NWD1/2-like_WH"/>
</dbReference>
<feature type="region of interest" description="Disordered" evidence="4">
    <location>
        <begin position="1"/>
        <end position="36"/>
    </location>
</feature>
<feature type="compositionally biased region" description="Polar residues" evidence="4">
    <location>
        <begin position="63"/>
        <end position="72"/>
    </location>
</feature>
<accession>A0AAD5T8R0</accession>
<dbReference type="InterPro" id="IPR015943">
    <property type="entry name" value="WD40/YVTN_repeat-like_dom_sf"/>
</dbReference>
<evidence type="ECO:0000259" key="6">
    <source>
        <dbReference type="Pfam" id="PF25469"/>
    </source>
</evidence>
<feature type="domain" description="Orc1-like AAA ATPase" evidence="5">
    <location>
        <begin position="477"/>
        <end position="644"/>
    </location>
</feature>
<reference evidence="7" key="1">
    <citation type="submission" date="2020-05" db="EMBL/GenBank/DDBJ databases">
        <title>Phylogenomic resolution of chytrid fungi.</title>
        <authorList>
            <person name="Stajich J.E."/>
            <person name="Amses K."/>
            <person name="Simmons R."/>
            <person name="Seto K."/>
            <person name="Myers J."/>
            <person name="Bonds A."/>
            <person name="Quandt C.A."/>
            <person name="Barry K."/>
            <person name="Liu P."/>
            <person name="Grigoriev I."/>
            <person name="Longcore J.E."/>
            <person name="James T.Y."/>
        </authorList>
    </citation>
    <scope>NUCLEOTIDE SEQUENCE</scope>
    <source>
        <strain evidence="7">JEL0513</strain>
    </source>
</reference>
<proteinExistence type="predicted"/>
<evidence type="ECO:0000259" key="5">
    <source>
        <dbReference type="Pfam" id="PF13191"/>
    </source>
</evidence>
<dbReference type="EMBL" id="JADGJH010000113">
    <property type="protein sequence ID" value="KAJ3137431.1"/>
    <property type="molecule type" value="Genomic_DNA"/>
</dbReference>
<evidence type="ECO:0000256" key="3">
    <source>
        <dbReference type="PROSITE-ProRule" id="PRU00221"/>
    </source>
</evidence>
<dbReference type="Proteomes" id="UP001211907">
    <property type="component" value="Unassembled WGS sequence"/>
</dbReference>
<dbReference type="InterPro" id="IPR041664">
    <property type="entry name" value="AAA_16"/>
</dbReference>
<feature type="repeat" description="WD" evidence="3">
    <location>
        <begin position="1688"/>
        <end position="1723"/>
    </location>
</feature>
<dbReference type="Pfam" id="PF13191">
    <property type="entry name" value="AAA_16"/>
    <property type="match status" value="1"/>
</dbReference>
<feature type="domain" description="NWD1/2-like winged helix-turn-helix" evidence="6">
    <location>
        <begin position="758"/>
        <end position="870"/>
    </location>
</feature>
<keyword evidence="1 3" id="KW-0853">WD repeat</keyword>